<dbReference type="PANTHER" id="PTHR12027:SF77">
    <property type="entry name" value="PROTEIN WNT-5"/>
    <property type="match status" value="1"/>
</dbReference>
<dbReference type="AlphaFoldDB" id="A0A059Q4L4"/>
<evidence type="ECO:0000256" key="2">
    <source>
        <dbReference type="ARBA" id="ARBA00005683"/>
    </source>
</evidence>
<accession>A0A059Q4L4</accession>
<evidence type="ECO:0000256" key="10">
    <source>
        <dbReference type="RuleBase" id="RU003500"/>
    </source>
</evidence>
<dbReference type="CDD" id="cd19337">
    <property type="entry name" value="Wnt_Wnt5"/>
    <property type="match status" value="1"/>
</dbReference>
<dbReference type="GO" id="GO:0005109">
    <property type="term" value="F:frizzled binding"/>
    <property type="evidence" value="ECO:0007669"/>
    <property type="project" value="TreeGrafter"/>
</dbReference>
<proteinExistence type="evidence at transcript level"/>
<evidence type="ECO:0000256" key="8">
    <source>
        <dbReference type="ARBA" id="ARBA00023180"/>
    </source>
</evidence>
<keyword evidence="4" id="KW-0964">Secreted</keyword>
<dbReference type="OrthoDB" id="5945655at2759"/>
<comment type="similarity">
    <text evidence="2 10">Belongs to the Wnt family.</text>
</comment>
<dbReference type="SMART" id="SM00097">
    <property type="entry name" value="WNT1"/>
    <property type="match status" value="1"/>
</dbReference>
<evidence type="ECO:0000256" key="5">
    <source>
        <dbReference type="ARBA" id="ARBA00022530"/>
    </source>
</evidence>
<evidence type="ECO:0000256" key="7">
    <source>
        <dbReference type="ARBA" id="ARBA00023157"/>
    </source>
</evidence>
<protein>
    <recommendedName>
        <fullName evidence="10">Protein Wnt</fullName>
    </recommendedName>
</protein>
<dbReference type="EMBL" id="KC133515">
    <property type="protein sequence ID" value="AGT50901.1"/>
    <property type="molecule type" value="mRNA"/>
</dbReference>
<keyword evidence="3 10" id="KW-0217">Developmental protein</keyword>
<dbReference type="GO" id="GO:0060070">
    <property type="term" value="P:canonical Wnt signaling pathway"/>
    <property type="evidence" value="ECO:0007669"/>
    <property type="project" value="TreeGrafter"/>
</dbReference>
<reference evidence="11" key="1">
    <citation type="submission" date="2012-11" db="EMBL/GenBank/DDBJ databases">
        <title>Short-Range Endodermal Wnt5 Signaling Specifies Ectodermal Fates in the Sea Urchin.</title>
        <authorList>
            <person name="McIntyre D.C."/>
        </authorList>
    </citation>
    <scope>NUCLEOTIDE SEQUENCE</scope>
</reference>
<evidence type="ECO:0000256" key="6">
    <source>
        <dbReference type="ARBA" id="ARBA00022687"/>
    </source>
</evidence>
<keyword evidence="8" id="KW-0325">Glycoprotein</keyword>
<name>A0A059Q4L4_LYTVA</name>
<keyword evidence="9" id="KW-0449">Lipoprotein</keyword>
<evidence type="ECO:0000313" key="11">
    <source>
        <dbReference type="EMBL" id="AGT50901.1"/>
    </source>
</evidence>
<keyword evidence="7" id="KW-1015">Disulfide bond</keyword>
<evidence type="ECO:0000256" key="4">
    <source>
        <dbReference type="ARBA" id="ARBA00022525"/>
    </source>
</evidence>
<sequence>MEACTNSLSSRPLSASACKNTMTNRRSQPSWRLTRQFSSLLRRPSMTILSNALILLWTFVGILSPSFTRAQDTTWINLGLDTRVQQFDAFRNPELFILGTQPLCSELLGLSPGQQKLCQVHQDHMAPIGEGAKMSIDECQNQFTNRRWNCSTVDRRNVFGKVLSISSREAAFTYAITSAGVVNAISRACREGQLSTCGCGKSPRPPDIPRDWVWGGCGDNIDYGYRFAREFVDAREMETNPQRGSFAYDRMKMNLHNNEAGRKAVYDNALPECKCHGVSGSCSLKTCWLQLSPFNRVGAILKDKYDGATHVRVNKKGRLVNSDVRFNKPTRDDLVYLEQSPDYCVPDIQTGSLGTTGRECNKTSMGTDGCTLMCCGRGYNSFTKEVVERCKCKFKWCCYVKCRKCRTLVDVHVCK</sequence>
<keyword evidence="6 10" id="KW-0879">Wnt signaling pathway</keyword>
<dbReference type="Pfam" id="PF00110">
    <property type="entry name" value="wnt"/>
    <property type="match status" value="1"/>
</dbReference>
<comment type="function">
    <text evidence="10">Ligand for members of the frizzled family of seven transmembrane receptors.</text>
</comment>
<dbReference type="GO" id="GO:0030182">
    <property type="term" value="P:neuron differentiation"/>
    <property type="evidence" value="ECO:0007669"/>
    <property type="project" value="TreeGrafter"/>
</dbReference>
<dbReference type="GO" id="GO:0005615">
    <property type="term" value="C:extracellular space"/>
    <property type="evidence" value="ECO:0007669"/>
    <property type="project" value="TreeGrafter"/>
</dbReference>
<comment type="subcellular location">
    <subcellularLocation>
        <location evidence="1 10">Secreted</location>
        <location evidence="1 10">Extracellular space</location>
        <location evidence="1 10">Extracellular matrix</location>
    </subcellularLocation>
</comment>
<organism evidence="11">
    <name type="scientific">Lytechinus variegatus</name>
    <name type="common">Green sea urchin</name>
    <name type="synonym">Echinus variegatus</name>
    <dbReference type="NCBI Taxonomy" id="7654"/>
    <lineage>
        <taxon>Eukaryota</taxon>
        <taxon>Metazoa</taxon>
        <taxon>Echinodermata</taxon>
        <taxon>Eleutherozoa</taxon>
        <taxon>Echinozoa</taxon>
        <taxon>Echinoidea</taxon>
        <taxon>Euechinoidea</taxon>
        <taxon>Echinacea</taxon>
        <taxon>Temnopleuroida</taxon>
        <taxon>Toxopneustidae</taxon>
        <taxon>Lytechinus</taxon>
    </lineage>
</organism>
<dbReference type="PROSITE" id="PS00246">
    <property type="entry name" value="WNT1"/>
    <property type="match status" value="1"/>
</dbReference>
<evidence type="ECO:0000256" key="9">
    <source>
        <dbReference type="ARBA" id="ARBA00023288"/>
    </source>
</evidence>
<dbReference type="Gene3D" id="3.30.2460.20">
    <property type="match status" value="1"/>
</dbReference>
<dbReference type="GO" id="GO:0045165">
    <property type="term" value="P:cell fate commitment"/>
    <property type="evidence" value="ECO:0007669"/>
    <property type="project" value="TreeGrafter"/>
</dbReference>
<dbReference type="InterPro" id="IPR005817">
    <property type="entry name" value="Wnt"/>
</dbReference>
<dbReference type="GO" id="GO:0005125">
    <property type="term" value="F:cytokine activity"/>
    <property type="evidence" value="ECO:0007669"/>
    <property type="project" value="TreeGrafter"/>
</dbReference>
<dbReference type="PRINTS" id="PR01349">
    <property type="entry name" value="WNTPROTEIN"/>
</dbReference>
<evidence type="ECO:0000256" key="1">
    <source>
        <dbReference type="ARBA" id="ARBA00004498"/>
    </source>
</evidence>
<dbReference type="InterPro" id="IPR043158">
    <property type="entry name" value="Wnt_C"/>
</dbReference>
<dbReference type="FunFam" id="3.30.2460.20:FF:000001">
    <property type="entry name" value="Wnt homolog"/>
    <property type="match status" value="1"/>
</dbReference>
<dbReference type="PANTHER" id="PTHR12027">
    <property type="entry name" value="WNT RELATED"/>
    <property type="match status" value="1"/>
</dbReference>
<evidence type="ECO:0000256" key="3">
    <source>
        <dbReference type="ARBA" id="ARBA00022473"/>
    </source>
</evidence>
<keyword evidence="5" id="KW-0272">Extracellular matrix</keyword>
<dbReference type="InterPro" id="IPR018161">
    <property type="entry name" value="Wnt_CS"/>
</dbReference>